<dbReference type="Pfam" id="PF07690">
    <property type="entry name" value="MFS_1"/>
    <property type="match status" value="1"/>
</dbReference>
<evidence type="ECO:0000256" key="4">
    <source>
        <dbReference type="ARBA" id="ARBA00023136"/>
    </source>
</evidence>
<evidence type="ECO:0000256" key="2">
    <source>
        <dbReference type="ARBA" id="ARBA00022692"/>
    </source>
</evidence>
<dbReference type="OrthoDB" id="5296287at2759"/>
<name>A0A0C2J4M1_9PEZI</name>
<dbReference type="GO" id="GO:0022857">
    <property type="term" value="F:transmembrane transporter activity"/>
    <property type="evidence" value="ECO:0007669"/>
    <property type="project" value="InterPro"/>
</dbReference>
<dbReference type="AlphaFoldDB" id="A0A0C2J4M1"/>
<dbReference type="CDD" id="cd17323">
    <property type="entry name" value="MFS_Tpo1_MDR_like"/>
    <property type="match status" value="1"/>
</dbReference>
<dbReference type="PANTHER" id="PTHR23502:SF33">
    <property type="entry name" value="MAJOR FACILITATOR SUPERFAMILY (MFS) PROFILE DOMAIN-CONTAINING PROTEIN-RELATED"/>
    <property type="match status" value="1"/>
</dbReference>
<proteinExistence type="predicted"/>
<feature type="transmembrane region" description="Helical" evidence="6">
    <location>
        <begin position="1030"/>
        <end position="1048"/>
    </location>
</feature>
<feature type="transmembrane region" description="Helical" evidence="6">
    <location>
        <begin position="413"/>
        <end position="437"/>
    </location>
</feature>
<feature type="transmembrane region" description="Helical" evidence="6">
    <location>
        <begin position="523"/>
        <end position="543"/>
    </location>
</feature>
<evidence type="ECO:0000256" key="6">
    <source>
        <dbReference type="SAM" id="Phobius"/>
    </source>
</evidence>
<organism evidence="8 9">
    <name type="scientific">Sporothrix brasiliensis 5110</name>
    <dbReference type="NCBI Taxonomy" id="1398154"/>
    <lineage>
        <taxon>Eukaryota</taxon>
        <taxon>Fungi</taxon>
        <taxon>Dikarya</taxon>
        <taxon>Ascomycota</taxon>
        <taxon>Pezizomycotina</taxon>
        <taxon>Sordariomycetes</taxon>
        <taxon>Sordariomycetidae</taxon>
        <taxon>Ophiostomatales</taxon>
        <taxon>Ophiostomataceae</taxon>
        <taxon>Sporothrix</taxon>
    </lineage>
</organism>
<evidence type="ECO:0000256" key="5">
    <source>
        <dbReference type="SAM" id="MobiDB-lite"/>
    </source>
</evidence>
<feature type="transmembrane region" description="Helical" evidence="6">
    <location>
        <begin position="250"/>
        <end position="270"/>
    </location>
</feature>
<evidence type="ECO:0000259" key="7">
    <source>
        <dbReference type="PROSITE" id="PS50850"/>
    </source>
</evidence>
<gene>
    <name evidence="8" type="ORF">SPBR_05503</name>
</gene>
<sequence length="1154" mass="122676">MAADEEKVALGTAPGASTPPATTAPSTEPTISTQTKETNNEITDDNEDTTDEDDNNNGDDGDDTRDAGPYEVVAIEQVDAAGLSAAEKGVAGIVDKDEARLDGNEVVHHPSGSRISATLSRIASNASSAVRSRTSNANRAAAAAARLAASPIPLMDLDKGIVGWDAPDDPHYPLNFAPRRKWLLIVFLACMTLMTPFASSILAPGIKYMDADFNNDDLTTGSLAVSIYLLGYAVGPLFLAGMSELYGRHVVLSASNIFFCAWQIGCALAPSLQSLIVFRVLAGIGGSACISLGGAVIGDLFPIEERGLALSIWTVGPLVGPSVGPIAGAWIAQTIGWRWDFWIVLIPGAINTIVIAVFSSETSHHVLIRRKVTRLSKELGRNDLRSCYDNPDKPRPTTRRALLLGLIRPLKMLALSPVLLVISIYTAFAYGVLYLLFNTIPMVFQEGYHWSIGITGLVYIPMGLGYCAGLLLFANISDSTVVRLTKKNGGVYEPEMRLVDCIYFACCLPITFFWYGWSADKQVHWIVPVLGLFPYGFAVIGVWQPSQAYVIDAYGHYAASATAAFTVFRSVVAAFLPLAGPTMYATLGVGWGNSLLGFICIALIPVPLLIYRFGAYQLTSLQLAVPLGRHLQRVVHLVRQLVVRHAVGVARQRPRVHQLRAQVVHRPRAHQPHVHLQLVLEQRHGPVHALEAVRRHGVQKGAADADALGAEAQRLQNVRRAPQAAVHVHLDAAVEPARAQHGHGLGQHLERRPRKVELAAAVVGEHDAVDEPRLGGAHDVLDALHALEDNGQARDRAEPRQVVPAEARVDEGADGARGALRRVRGHALLLLHGAAAAAQRGRLGAHVLFAAAQLRRVDRNKEGAAAAGLGVLDDLARNLAVLVDVQLQPLVGVARPGGGVHDLVKGARGQRRDHLHDLVARRGLGQHRLALGVAQLAERRGRHVKGRGHARAKHARRQVDTLDVDEDARAEPDALEGRTVLPQRNLVVGGARVVGPGAALHDPAGDGLKVEQVVAAVDGRHEGAGLRDGLVLGGLGLLLGGALAVLVGRRDGVHVGHGAQVLGLVEVLVQGVGRVDGFKGGRGVAAGILEDDLLAAGVLGQELGDVVDVAAHNDPARVGAVVLADFCCGQGHFAVCAGKRGDPSSGYCSASRLR</sequence>
<dbReference type="PROSITE" id="PS50850">
    <property type="entry name" value="MFS"/>
    <property type="match status" value="1"/>
</dbReference>
<evidence type="ECO:0000256" key="3">
    <source>
        <dbReference type="ARBA" id="ARBA00022989"/>
    </source>
</evidence>
<feature type="transmembrane region" description="Helical" evidence="6">
    <location>
        <begin position="498"/>
        <end position="517"/>
    </location>
</feature>
<evidence type="ECO:0000313" key="8">
    <source>
        <dbReference type="EMBL" id="KIH93970.1"/>
    </source>
</evidence>
<feature type="transmembrane region" description="Helical" evidence="6">
    <location>
        <begin position="182"/>
        <end position="203"/>
    </location>
</feature>
<dbReference type="VEuPathDB" id="FungiDB:SPBR_05503"/>
<accession>A0A0C2J4M1</accession>
<reference evidence="8 9" key="1">
    <citation type="journal article" date="2014" name="BMC Genomics">
        <title>Comparative genomics of the major fungal agents of human and animal Sporotrichosis: Sporothrix schenckii and Sporothrix brasiliensis.</title>
        <authorList>
            <person name="Teixeira M.M."/>
            <person name="de Almeida L.G."/>
            <person name="Kubitschek-Barreira P."/>
            <person name="Alves F.L."/>
            <person name="Kioshima E.S."/>
            <person name="Abadio A.K."/>
            <person name="Fernandes L."/>
            <person name="Derengowski L.S."/>
            <person name="Ferreira K.S."/>
            <person name="Souza R.C."/>
            <person name="Ruiz J.C."/>
            <person name="de Andrade N.C."/>
            <person name="Paes H.C."/>
            <person name="Nicola A.M."/>
            <person name="Albuquerque P."/>
            <person name="Gerber A.L."/>
            <person name="Martins V.P."/>
            <person name="Peconick L.D."/>
            <person name="Neto A.V."/>
            <person name="Chaucanez C.B."/>
            <person name="Silva P.A."/>
            <person name="Cunha O.L."/>
            <person name="de Oliveira F.F."/>
            <person name="dos Santos T.C."/>
            <person name="Barros A.L."/>
            <person name="Soares M.A."/>
            <person name="de Oliveira L.M."/>
            <person name="Marini M.M."/>
            <person name="Villalobos-Duno H."/>
            <person name="Cunha M.M."/>
            <person name="de Hoog S."/>
            <person name="da Silveira J.F."/>
            <person name="Henrissat B."/>
            <person name="Nino-Vega G.A."/>
            <person name="Cisalpino P.S."/>
            <person name="Mora-Montes H.M."/>
            <person name="Almeida S.R."/>
            <person name="Stajich J.E."/>
            <person name="Lopes-Bezerra L.M."/>
            <person name="Vasconcelos A.T."/>
            <person name="Felipe M.S."/>
        </authorList>
    </citation>
    <scope>NUCLEOTIDE SEQUENCE [LARGE SCALE GENOMIC DNA]</scope>
    <source>
        <strain evidence="8 9">5110</strain>
    </source>
</reference>
<dbReference type="InterPro" id="IPR011701">
    <property type="entry name" value="MFS"/>
</dbReference>
<comment type="subcellular location">
    <subcellularLocation>
        <location evidence="1">Membrane</location>
        <topology evidence="1">Multi-pass membrane protein</topology>
    </subcellularLocation>
</comment>
<dbReference type="Gene3D" id="1.20.1250.20">
    <property type="entry name" value="MFS general substrate transporter like domains"/>
    <property type="match status" value="1"/>
</dbReference>
<feature type="transmembrane region" description="Helical" evidence="6">
    <location>
        <begin position="339"/>
        <end position="360"/>
    </location>
</feature>
<feature type="compositionally biased region" description="Low complexity" evidence="5">
    <location>
        <begin position="12"/>
        <end position="33"/>
    </location>
</feature>
<evidence type="ECO:0000256" key="1">
    <source>
        <dbReference type="ARBA" id="ARBA00004141"/>
    </source>
</evidence>
<feature type="transmembrane region" description="Helical" evidence="6">
    <location>
        <begin position="223"/>
        <end position="243"/>
    </location>
</feature>
<dbReference type="GeneID" id="63678688"/>
<feature type="transmembrane region" description="Helical" evidence="6">
    <location>
        <begin position="591"/>
        <end position="611"/>
    </location>
</feature>
<dbReference type="RefSeq" id="XP_040621980.1">
    <property type="nucleotide sequence ID" value="XM_040763767.1"/>
</dbReference>
<protein>
    <recommendedName>
        <fullName evidence="7">Major facilitator superfamily (MFS) profile domain-containing protein</fullName>
    </recommendedName>
</protein>
<dbReference type="SUPFAM" id="SSF103473">
    <property type="entry name" value="MFS general substrate transporter"/>
    <property type="match status" value="1"/>
</dbReference>
<feature type="transmembrane region" description="Helical" evidence="6">
    <location>
        <begin position="276"/>
        <end position="298"/>
    </location>
</feature>
<feature type="transmembrane region" description="Helical" evidence="6">
    <location>
        <begin position="310"/>
        <end position="333"/>
    </location>
</feature>
<evidence type="ECO:0000313" key="9">
    <source>
        <dbReference type="Proteomes" id="UP000031575"/>
    </source>
</evidence>
<dbReference type="GO" id="GO:0016020">
    <property type="term" value="C:membrane"/>
    <property type="evidence" value="ECO:0007669"/>
    <property type="project" value="UniProtKB-SubCell"/>
</dbReference>
<keyword evidence="2 6" id="KW-0812">Transmembrane</keyword>
<keyword evidence="3 6" id="KW-1133">Transmembrane helix</keyword>
<dbReference type="PANTHER" id="PTHR23502">
    <property type="entry name" value="MAJOR FACILITATOR SUPERFAMILY"/>
    <property type="match status" value="1"/>
</dbReference>
<feature type="transmembrane region" description="Helical" evidence="6">
    <location>
        <begin position="555"/>
        <end position="579"/>
    </location>
</feature>
<feature type="transmembrane region" description="Helical" evidence="6">
    <location>
        <begin position="457"/>
        <end position="477"/>
    </location>
</feature>
<feature type="compositionally biased region" description="Acidic residues" evidence="5">
    <location>
        <begin position="42"/>
        <end position="63"/>
    </location>
</feature>
<feature type="domain" description="Major facilitator superfamily (MFS) profile" evidence="7">
    <location>
        <begin position="184"/>
        <end position="620"/>
    </location>
</feature>
<comment type="caution">
    <text evidence="8">The sequence shown here is derived from an EMBL/GenBank/DDBJ whole genome shotgun (WGS) entry which is preliminary data.</text>
</comment>
<keyword evidence="9" id="KW-1185">Reference proteome</keyword>
<dbReference type="EMBL" id="AWTV01000004">
    <property type="protein sequence ID" value="KIH93970.1"/>
    <property type="molecule type" value="Genomic_DNA"/>
</dbReference>
<dbReference type="FunFam" id="1.20.1250.20:FF:000011">
    <property type="entry name" value="MFS multidrug transporter, putative"/>
    <property type="match status" value="1"/>
</dbReference>
<dbReference type="InterPro" id="IPR020846">
    <property type="entry name" value="MFS_dom"/>
</dbReference>
<feature type="region of interest" description="Disordered" evidence="5">
    <location>
        <begin position="1"/>
        <end position="67"/>
    </location>
</feature>
<dbReference type="Proteomes" id="UP000031575">
    <property type="component" value="Unassembled WGS sequence"/>
</dbReference>
<keyword evidence="4 6" id="KW-0472">Membrane</keyword>
<dbReference type="InterPro" id="IPR036259">
    <property type="entry name" value="MFS_trans_sf"/>
</dbReference>
<dbReference type="HOGENOM" id="CLU_276109_0_0_1"/>